<dbReference type="KEGG" id="psco:LY89DRAFT_596816"/>
<reference evidence="3 4" key="1">
    <citation type="submission" date="2015-10" db="EMBL/GenBank/DDBJ databases">
        <title>Full genome of DAOMC 229536 Phialocephala scopiformis, a fungal endophyte of spruce producing the potent anti-insectan compound rugulosin.</title>
        <authorList>
            <consortium name="DOE Joint Genome Institute"/>
            <person name="Walker A.K."/>
            <person name="Frasz S.L."/>
            <person name="Seifert K.A."/>
            <person name="Miller J.D."/>
            <person name="Mondo S.J."/>
            <person name="Labutti K."/>
            <person name="Lipzen A."/>
            <person name="Dockter R."/>
            <person name="Kennedy M."/>
            <person name="Grigoriev I.V."/>
            <person name="Spatafora J.W."/>
        </authorList>
    </citation>
    <scope>NUCLEOTIDE SEQUENCE [LARGE SCALE GENOMIC DNA]</scope>
    <source>
        <strain evidence="3 4">CBS 120377</strain>
    </source>
</reference>
<keyword evidence="1" id="KW-0677">Repeat</keyword>
<proteinExistence type="predicted"/>
<dbReference type="InterPro" id="IPR002110">
    <property type="entry name" value="Ankyrin_rpt"/>
</dbReference>
<accession>A0A132BER9</accession>
<dbReference type="EMBL" id="KQ947430">
    <property type="protein sequence ID" value="KUJ10177.1"/>
    <property type="molecule type" value="Genomic_DNA"/>
</dbReference>
<evidence type="ECO:0000256" key="2">
    <source>
        <dbReference type="ARBA" id="ARBA00023043"/>
    </source>
</evidence>
<evidence type="ECO:0000313" key="3">
    <source>
        <dbReference type="EMBL" id="KUJ10177.1"/>
    </source>
</evidence>
<dbReference type="SMART" id="SM00248">
    <property type="entry name" value="ANK"/>
    <property type="match status" value="5"/>
</dbReference>
<dbReference type="PANTHER" id="PTHR24126:SF14">
    <property type="entry name" value="ANK_REP_REGION DOMAIN-CONTAINING PROTEIN"/>
    <property type="match status" value="1"/>
</dbReference>
<sequence length="1545" mass="171272">MPYIPPPYPLTDDHRIAAILREAGLDAPGLIPSLGVLTVGTFENEASIPYNIQEAQLLLVQEGASDLDRRKRHIFWSKSKEAKRKSANWVFTKNEVARAFNFILSRKPLPAPGIAQALLYHASVASLEELWRHFCDPNLEKEEERAQVTISANSRKMTWLDQIYAQENLEYILLVCQVGLDQDALNRAFEIALSKHSMDAMKTLLALGAVVSPACQNTLHERVKQHDLALVRLLLSAPNAISAETWRGCLEPEVHSLATEWIQILLLCIAHRPEIISMDMLQKALKVENLRATAIMLAYEFASQAGFSKHPHGSWVGYFNDVRQLACELVSRIPDNKHRHKFFSVLVEAGLVADSLVLRQELVNDVKNRQLSLIKLLVDAGVMVDVEPHNAFHWAVTHLELDTLKLFKSCKFTSPVSLAMNLVPSSTSDSDLLRLVEILGPLGLTGQPLDPYLIRAVRSQHIQLVDTLILYGASVEFGHAAAIRAALEHLGNANFDILNILLRIKCSPKLLSTTIPTAMALRPRHIRLQAMKALLEKGVLRQALGHPLDTLVSEEGVLDSELIQLLLQHKAPVDGVGNNTNNAVLVAARRGNFPILRMLFDASPGEETISKAVAVAFGAIDTCGYDMALSMIKLLLPKAAVDLPIHQTLQNAASQDRLEIARLLLQHGADANHARGAALGAAIARSNLALLRILCTSRQFSQASIASAFLVAVDPRIYTSEAVELLLSCAQNSGGVLNTLWSSDILRGNPNATAIVSSLIRYGLDVNIENGEILSFAIQERNDRLLTRALSANPSITSLTAAFRTATYARPRRFQLDTMRAILEKGDSNEIGQSESILQEVHYTLSGDQAGLRLFLRHQAVATLHTFTKACLAVVSSPISANEKDAIFLSLIALSDIPDKSKLLAHCVTNLPKCTQLPQLLLSYGAEVSFEILTLALETASFNLLDMLLRTVKGTENVVRIFNHAPKIEMTSGRRYWIYQLLLSKGISSENVSRALVDSLESDVGGDLSFTKLFLNNGASSCFQEGKAFSLALRANSPNSLLAVKLLAQNISDDSMATVAFDVICKTVCETPLLKRHVPVETFRILFVWHIDKLSVSQALVDSFKAGLPDISTLQFLLEKGGDPNKDNGHCLALAATAGALAEFQALSKYASCWVLLEALLENMQEESEIIKWFEVFIGGRSRLSWNPHFIFHEKDKLVYKCMRKFPTGTKLLRFLLDVAGLSASTKEDYSLCTDWKTEPCTALIWALFSQPRIANDTILVLLSRTDAALPAYSTPLTKVSAAFGCLLDTSRTPILKALLDWDRGLILDYAIPGSSFGPLSSQPGAFEKDSDILDSTGELPLREASLYLGNCKAFRLIAPEVTRNDGTLHLAALLALPKFVKWLLKTHDPNHKAEEFDNMVPLALVCKAKYLPWCKIANNKSHWRKRQQRTMDLLAGVTQPEWGHRNMTILHWAMENGVETTRAMVKALDFCHDSEKDTKYLYTDRDGVEYSPKQYVRKILCAEDAEKIELISCLEHEYVIPRPRSKHRMKWYSSKIAKRATSIK</sequence>
<dbReference type="PANTHER" id="PTHR24126">
    <property type="entry name" value="ANKYRIN REPEAT, PH AND SEC7 DOMAIN CONTAINING PROTEIN SECG-RELATED"/>
    <property type="match status" value="1"/>
</dbReference>
<keyword evidence="4" id="KW-1185">Reference proteome</keyword>
<dbReference type="Proteomes" id="UP000070700">
    <property type="component" value="Unassembled WGS sequence"/>
</dbReference>
<evidence type="ECO:0008006" key="5">
    <source>
        <dbReference type="Google" id="ProtNLM"/>
    </source>
</evidence>
<evidence type="ECO:0000256" key="1">
    <source>
        <dbReference type="ARBA" id="ARBA00022737"/>
    </source>
</evidence>
<protein>
    <recommendedName>
        <fullName evidence="5">Ankyrin</fullName>
    </recommendedName>
</protein>
<dbReference type="Gene3D" id="1.25.40.20">
    <property type="entry name" value="Ankyrin repeat-containing domain"/>
    <property type="match status" value="3"/>
</dbReference>
<dbReference type="OrthoDB" id="3182339at2759"/>
<dbReference type="RefSeq" id="XP_018064532.1">
    <property type="nucleotide sequence ID" value="XM_018209943.1"/>
</dbReference>
<dbReference type="GeneID" id="28819669"/>
<keyword evidence="2" id="KW-0040">ANK repeat</keyword>
<gene>
    <name evidence="3" type="ORF">LY89DRAFT_596816</name>
</gene>
<organism evidence="3 4">
    <name type="scientific">Mollisia scopiformis</name>
    <name type="common">Conifer needle endophyte fungus</name>
    <name type="synonym">Phialocephala scopiformis</name>
    <dbReference type="NCBI Taxonomy" id="149040"/>
    <lineage>
        <taxon>Eukaryota</taxon>
        <taxon>Fungi</taxon>
        <taxon>Dikarya</taxon>
        <taxon>Ascomycota</taxon>
        <taxon>Pezizomycotina</taxon>
        <taxon>Leotiomycetes</taxon>
        <taxon>Helotiales</taxon>
        <taxon>Mollisiaceae</taxon>
        <taxon>Mollisia</taxon>
    </lineage>
</organism>
<dbReference type="InterPro" id="IPR036770">
    <property type="entry name" value="Ankyrin_rpt-contain_sf"/>
</dbReference>
<dbReference type="SUPFAM" id="SSF48403">
    <property type="entry name" value="Ankyrin repeat"/>
    <property type="match status" value="2"/>
</dbReference>
<name>A0A132BER9_MOLSC</name>
<dbReference type="InParanoid" id="A0A132BER9"/>
<evidence type="ECO:0000313" key="4">
    <source>
        <dbReference type="Proteomes" id="UP000070700"/>
    </source>
</evidence>